<dbReference type="Proteomes" id="UP001167796">
    <property type="component" value="Unassembled WGS sequence"/>
</dbReference>
<dbReference type="InterPro" id="IPR059226">
    <property type="entry name" value="Choice_anch_Q_dom"/>
</dbReference>
<dbReference type="SUPFAM" id="SSF51126">
    <property type="entry name" value="Pectin lyase-like"/>
    <property type="match status" value="1"/>
</dbReference>
<keyword evidence="2" id="KW-1185">Reference proteome</keyword>
<protein>
    <submittedName>
        <fullName evidence="1">T9SS type A sorting domain-containing protein</fullName>
    </submittedName>
</protein>
<dbReference type="InterPro" id="IPR026444">
    <property type="entry name" value="Secre_tail"/>
</dbReference>
<dbReference type="EMBL" id="JAUQSX010000008">
    <property type="protein sequence ID" value="MDO7847834.1"/>
    <property type="molecule type" value="Genomic_DNA"/>
</dbReference>
<sequence length="841" mass="84283">MPLRYPVAPPALPATPLRSRGRSFYPLARLGGLLALLLLLAGPLAHARVFFVSAARPDNSGDGLSWATAKKDVQMALNLAATGDEVWVQAGTYVPTLVPPTTSATITARDRTFYLIDADVKLYGGFAGTESSADQRNPAANATVLSGDVDPAGPADAFHVLLTLYRSSACVVDGFTVQGGQAATTGTLTVAPSGRASLTLQRNNGGGMLNNTSNPSVSNCVFANNAATNIGGGMINTGGSALVTGCAFLNNNSGSGGGGLYNNNATLTLSGCLFAGNVSGNNGGGVLSNGNSSSTLTNCVFSANTCVVSGGGLFSGNGTSLTATACTFANNQANGGSSSYGGGIFVGSTAGGTLTDCILYNNTTPNNNTVPGREELFKGAATTSLTVASSIIRDYSAANPNNFYTVAPAGSVYTTDPAFVNSIAPLGPDGRFGTADDGLRLGCGSPAVNLGTAAAPAPDAVGNARRAAPDLGAYEATGGPGPANAIPAATTTVSAVQSAAAVPYTDCQSELLQLNAAPPYTLAGSTIATVRVLAATPVYNRQPYVRRFYDISPAANAATATAEATLYFTQADFDDYNAARGARPSLPTSPADADGYAANLRINQQHGTSASGAPGTYGGWAGPGPASVLLVPAAVTYNAAAARWEVRLAVSGFSGFFALTGAAPLPVALTAFTAVAQSPAAVRLAWATASETHSRAFEVERSIDGRTFAARGTVAAAGSSSSARAYELLDSKLPTGAAQLYYRLKQMDADGSFSYSPVRTVALTGAAVGLSLYPNPASGGAATLTGAAPGTAVTVVDALGRPVTSATADASGTAALQLPAGRPAGVYVVRAGSAALRLTVE</sequence>
<dbReference type="NCBIfam" id="TIGR04183">
    <property type="entry name" value="Por_Secre_tail"/>
    <property type="match status" value="1"/>
</dbReference>
<dbReference type="InterPro" id="IPR012334">
    <property type="entry name" value="Pectin_lyas_fold"/>
</dbReference>
<reference evidence="1" key="1">
    <citation type="submission" date="2023-07" db="EMBL/GenBank/DDBJ databases">
        <authorList>
            <person name="Kim M.K."/>
        </authorList>
    </citation>
    <scope>NUCLEOTIDE SEQUENCE</scope>
    <source>
        <strain evidence="1">M29</strain>
    </source>
</reference>
<gene>
    <name evidence="1" type="ORF">Q5H92_15820</name>
</gene>
<dbReference type="InterPro" id="IPR011050">
    <property type="entry name" value="Pectin_lyase_fold/virulence"/>
</dbReference>
<dbReference type="NCBIfam" id="NF041518">
    <property type="entry name" value="choice_anch_Q"/>
    <property type="match status" value="1"/>
</dbReference>
<dbReference type="RefSeq" id="WP_305012517.1">
    <property type="nucleotide sequence ID" value="NZ_JAUQSX010000008.1"/>
</dbReference>
<evidence type="ECO:0000313" key="2">
    <source>
        <dbReference type="Proteomes" id="UP001167796"/>
    </source>
</evidence>
<dbReference type="PANTHER" id="PTHR11319">
    <property type="entry name" value="G PROTEIN-COUPLED RECEPTOR-RELATED"/>
    <property type="match status" value="1"/>
</dbReference>
<dbReference type="PANTHER" id="PTHR11319:SF35">
    <property type="entry name" value="OUTER MEMBRANE PROTEIN PMPC-RELATED"/>
    <property type="match status" value="1"/>
</dbReference>
<evidence type="ECO:0000313" key="1">
    <source>
        <dbReference type="EMBL" id="MDO7847834.1"/>
    </source>
</evidence>
<proteinExistence type="predicted"/>
<comment type="caution">
    <text evidence="1">The sequence shown here is derived from an EMBL/GenBank/DDBJ whole genome shotgun (WGS) entry which is preliminary data.</text>
</comment>
<organism evidence="1 2">
    <name type="scientific">Hymenobacter mellowenesis</name>
    <dbReference type="NCBI Taxonomy" id="3063995"/>
    <lineage>
        <taxon>Bacteria</taxon>
        <taxon>Pseudomonadati</taxon>
        <taxon>Bacteroidota</taxon>
        <taxon>Cytophagia</taxon>
        <taxon>Cytophagales</taxon>
        <taxon>Hymenobacteraceae</taxon>
        <taxon>Hymenobacter</taxon>
    </lineage>
</organism>
<name>A0ABT9AEN8_9BACT</name>
<accession>A0ABT9AEN8</accession>
<dbReference type="Gene3D" id="2.160.20.10">
    <property type="entry name" value="Single-stranded right-handed beta-helix, Pectin lyase-like"/>
    <property type="match status" value="1"/>
</dbReference>